<evidence type="ECO:0000256" key="1">
    <source>
        <dbReference type="SAM" id="MobiDB-lite"/>
    </source>
</evidence>
<gene>
    <name evidence="2" type="ORF">DFH08DRAFT_950183</name>
</gene>
<accession>A0AAD7APG1</accession>
<feature type="region of interest" description="Disordered" evidence="1">
    <location>
        <begin position="1"/>
        <end position="136"/>
    </location>
</feature>
<dbReference type="AlphaFoldDB" id="A0AAD7APG1"/>
<proteinExistence type="predicted"/>
<organism evidence="2 3">
    <name type="scientific">Mycena albidolilacea</name>
    <dbReference type="NCBI Taxonomy" id="1033008"/>
    <lineage>
        <taxon>Eukaryota</taxon>
        <taxon>Fungi</taxon>
        <taxon>Dikarya</taxon>
        <taxon>Basidiomycota</taxon>
        <taxon>Agaricomycotina</taxon>
        <taxon>Agaricomycetes</taxon>
        <taxon>Agaricomycetidae</taxon>
        <taxon>Agaricales</taxon>
        <taxon>Marasmiineae</taxon>
        <taxon>Mycenaceae</taxon>
        <taxon>Mycena</taxon>
    </lineage>
</organism>
<dbReference type="EMBL" id="JARIHO010000003">
    <property type="protein sequence ID" value="KAJ7364616.1"/>
    <property type="molecule type" value="Genomic_DNA"/>
</dbReference>
<sequence length="136" mass="14458">MSTSSSGGACSKEVYTEEIPISPTPHLPGARFHLSGGLPPPAKNKGKGTVETLTPSSRAMTSWTQEGSTCDEEGSRGKEKSKSKKVVPVPRVHYPFPVSAEDGSAGTGVLTSPREHESERERNVTLSLHGVFPEDL</sequence>
<keyword evidence="3" id="KW-1185">Reference proteome</keyword>
<feature type="compositionally biased region" description="Polar residues" evidence="1">
    <location>
        <begin position="51"/>
        <end position="68"/>
    </location>
</feature>
<evidence type="ECO:0000313" key="2">
    <source>
        <dbReference type="EMBL" id="KAJ7364616.1"/>
    </source>
</evidence>
<reference evidence="2" key="1">
    <citation type="submission" date="2023-03" db="EMBL/GenBank/DDBJ databases">
        <title>Massive genome expansion in bonnet fungi (Mycena s.s.) driven by repeated elements and novel gene families across ecological guilds.</title>
        <authorList>
            <consortium name="Lawrence Berkeley National Laboratory"/>
            <person name="Harder C.B."/>
            <person name="Miyauchi S."/>
            <person name="Viragh M."/>
            <person name="Kuo A."/>
            <person name="Thoen E."/>
            <person name="Andreopoulos B."/>
            <person name="Lu D."/>
            <person name="Skrede I."/>
            <person name="Drula E."/>
            <person name="Henrissat B."/>
            <person name="Morin E."/>
            <person name="Kohler A."/>
            <person name="Barry K."/>
            <person name="LaButti K."/>
            <person name="Morin E."/>
            <person name="Salamov A."/>
            <person name="Lipzen A."/>
            <person name="Mereny Z."/>
            <person name="Hegedus B."/>
            <person name="Baldrian P."/>
            <person name="Stursova M."/>
            <person name="Weitz H."/>
            <person name="Taylor A."/>
            <person name="Grigoriev I.V."/>
            <person name="Nagy L.G."/>
            <person name="Martin F."/>
            <person name="Kauserud H."/>
        </authorList>
    </citation>
    <scope>NUCLEOTIDE SEQUENCE</scope>
    <source>
        <strain evidence="2">CBHHK002</strain>
    </source>
</reference>
<dbReference type="Proteomes" id="UP001218218">
    <property type="component" value="Unassembled WGS sequence"/>
</dbReference>
<name>A0AAD7APG1_9AGAR</name>
<protein>
    <submittedName>
        <fullName evidence="2">Uncharacterized protein</fullName>
    </submittedName>
</protein>
<evidence type="ECO:0000313" key="3">
    <source>
        <dbReference type="Proteomes" id="UP001218218"/>
    </source>
</evidence>
<feature type="compositionally biased region" description="Basic and acidic residues" evidence="1">
    <location>
        <begin position="113"/>
        <end position="123"/>
    </location>
</feature>
<comment type="caution">
    <text evidence="2">The sequence shown here is derived from an EMBL/GenBank/DDBJ whole genome shotgun (WGS) entry which is preliminary data.</text>
</comment>